<proteinExistence type="inferred from homology"/>
<comment type="subunit">
    <text evidence="3">UreD, UreF and UreG form a complex that acts as a GTP-hydrolysis-dependent molecular chaperone, activating the urease apoprotein by helping to assemble the nickel containing metallocenter of UreC. The UreE protein probably delivers the nickel.</text>
</comment>
<dbReference type="InterPro" id="IPR002669">
    <property type="entry name" value="UreD"/>
</dbReference>
<protein>
    <recommendedName>
        <fullName evidence="3">Urease accessory protein UreD</fullName>
    </recommendedName>
</protein>
<evidence type="ECO:0000313" key="5">
    <source>
        <dbReference type="Proteomes" id="UP001168883"/>
    </source>
</evidence>
<dbReference type="Proteomes" id="UP001168883">
    <property type="component" value="Unassembled WGS sequence"/>
</dbReference>
<sequence length="290" mass="32619">MNTATAMPEVTGCIDAYFTAADGVTQLRSHAQSYPLKIAKTFPFSGGQLGVYIMDASPGIMAGDRYELIWRFGEETNVHVTNQSYTKVHPSHKAGWDAPRPSAQLQKLELGRGAYVEYMPEPLMLYQDASFRSETAVELEPGSSLVLSEIVCPGRTHRGERFRYARYQNALTVRRDDELIFSARQRVEPQLETPRSMGRWDLYTHLGTLYLFSERADATLVEGLRERLNGFAPASGADMELYYGVSLTYKHGLAVSVLGYRVGDIQELLDEAWRYIRTEAFGKGTLRVPK</sequence>
<comment type="subcellular location">
    <subcellularLocation>
        <location evidence="3">Cytoplasm</location>
    </subcellularLocation>
</comment>
<accession>A0ABT8V253</accession>
<dbReference type="Pfam" id="PF01774">
    <property type="entry name" value="UreD"/>
    <property type="match status" value="1"/>
</dbReference>
<comment type="function">
    <text evidence="3">Required for maturation of urease via the functional incorporation of the urease nickel metallocenter.</text>
</comment>
<name>A0ABT8V253_9BACL</name>
<reference evidence="4" key="1">
    <citation type="submission" date="2023-07" db="EMBL/GenBank/DDBJ databases">
        <authorList>
            <person name="Aktuganov G."/>
            <person name="Boyko T."/>
            <person name="Delegan Y."/>
            <person name="Galimzianova N."/>
            <person name="Gilvanova E."/>
            <person name="Korobov V."/>
            <person name="Kuzmina L."/>
            <person name="Melentiev A."/>
            <person name="Milman P."/>
            <person name="Ryabova A."/>
            <person name="Stupak E."/>
            <person name="Yasakov T."/>
            <person name="Zharikova N."/>
            <person name="Zhurenko E."/>
        </authorList>
    </citation>
    <scope>NUCLEOTIDE SEQUENCE</scope>
    <source>
        <strain evidence="4">IB-739</strain>
    </source>
</reference>
<comment type="similarity">
    <text evidence="1 3">Belongs to the UreD family.</text>
</comment>
<keyword evidence="3" id="KW-0996">Nickel insertion</keyword>
<evidence type="ECO:0000256" key="1">
    <source>
        <dbReference type="ARBA" id="ARBA00007177"/>
    </source>
</evidence>
<dbReference type="HAMAP" id="MF_01384">
    <property type="entry name" value="UreD"/>
    <property type="match status" value="1"/>
</dbReference>
<evidence type="ECO:0000256" key="2">
    <source>
        <dbReference type="ARBA" id="ARBA00023186"/>
    </source>
</evidence>
<dbReference type="PANTHER" id="PTHR33643:SF1">
    <property type="entry name" value="UREASE ACCESSORY PROTEIN D"/>
    <property type="match status" value="1"/>
</dbReference>
<evidence type="ECO:0000313" key="4">
    <source>
        <dbReference type="EMBL" id="MDO3675505.1"/>
    </source>
</evidence>
<dbReference type="EMBL" id="JAUMKJ010000001">
    <property type="protein sequence ID" value="MDO3675505.1"/>
    <property type="molecule type" value="Genomic_DNA"/>
</dbReference>
<dbReference type="PANTHER" id="PTHR33643">
    <property type="entry name" value="UREASE ACCESSORY PROTEIN D"/>
    <property type="match status" value="1"/>
</dbReference>
<dbReference type="RefSeq" id="WP_246062802.1">
    <property type="nucleotide sequence ID" value="NZ_JAUMKJ010000001.1"/>
</dbReference>
<gene>
    <name evidence="3" type="primary">ureD</name>
    <name evidence="4" type="ORF">Q3C12_00710</name>
</gene>
<organism evidence="4 5">
    <name type="scientific">Paenibacillus ehimensis</name>
    <dbReference type="NCBI Taxonomy" id="79264"/>
    <lineage>
        <taxon>Bacteria</taxon>
        <taxon>Bacillati</taxon>
        <taxon>Bacillota</taxon>
        <taxon>Bacilli</taxon>
        <taxon>Bacillales</taxon>
        <taxon>Paenibacillaceae</taxon>
        <taxon>Paenibacillus</taxon>
    </lineage>
</organism>
<comment type="caution">
    <text evidence="4">The sequence shown here is derived from an EMBL/GenBank/DDBJ whole genome shotgun (WGS) entry which is preliminary data.</text>
</comment>
<keyword evidence="2 3" id="KW-0143">Chaperone</keyword>
<keyword evidence="5" id="KW-1185">Reference proteome</keyword>
<evidence type="ECO:0000256" key="3">
    <source>
        <dbReference type="HAMAP-Rule" id="MF_01384"/>
    </source>
</evidence>
<keyword evidence="3" id="KW-0963">Cytoplasm</keyword>